<evidence type="ECO:0000313" key="3">
    <source>
        <dbReference type="Proteomes" id="UP001364224"/>
    </source>
</evidence>
<evidence type="ECO:0000256" key="1">
    <source>
        <dbReference type="SAM" id="SignalP"/>
    </source>
</evidence>
<dbReference type="Proteomes" id="UP001364224">
    <property type="component" value="Unassembled WGS sequence"/>
</dbReference>
<keyword evidence="1" id="KW-0732">Signal</keyword>
<proteinExistence type="predicted"/>
<comment type="caution">
    <text evidence="2">The sequence shown here is derived from an EMBL/GenBank/DDBJ whole genome shotgun (WGS) entry which is preliminary data.</text>
</comment>
<evidence type="ECO:0000313" key="2">
    <source>
        <dbReference type="EMBL" id="MEH2553825.1"/>
    </source>
</evidence>
<name>A0ABU8B5L6_9BRAD</name>
<gene>
    <name evidence="2" type="ORF">V1286_001354</name>
</gene>
<reference evidence="2 3" key="1">
    <citation type="submission" date="2024-02" db="EMBL/GenBank/DDBJ databases">
        <title>Adaptive strategies in a cosmopolitan and abundant soil bacterium.</title>
        <authorList>
            <person name="Carini P."/>
        </authorList>
    </citation>
    <scope>NUCLEOTIDE SEQUENCE [LARGE SCALE GENOMIC DNA]</scope>
    <source>
        <strain evidence="2 3">AZCC 1608</strain>
    </source>
</reference>
<protein>
    <submittedName>
        <fullName evidence="2">Opacity protein-like surface antigen</fullName>
    </submittedName>
</protein>
<organism evidence="2 3">
    <name type="scientific">Bradyrhizobium algeriense</name>
    <dbReference type="NCBI Taxonomy" id="634784"/>
    <lineage>
        <taxon>Bacteria</taxon>
        <taxon>Pseudomonadati</taxon>
        <taxon>Pseudomonadota</taxon>
        <taxon>Alphaproteobacteria</taxon>
        <taxon>Hyphomicrobiales</taxon>
        <taxon>Nitrobacteraceae</taxon>
        <taxon>Bradyrhizobium</taxon>
    </lineage>
</organism>
<feature type="signal peptide" evidence="1">
    <location>
        <begin position="1"/>
        <end position="20"/>
    </location>
</feature>
<keyword evidence="3" id="KW-1185">Reference proteome</keyword>
<sequence>MKQIWNGLVLAAVLSAPAMATDMIHPVHSKAPAIDHLYNWSGVYAGAHVGYN</sequence>
<dbReference type="EMBL" id="JAZHRV010000001">
    <property type="protein sequence ID" value="MEH2553825.1"/>
    <property type="molecule type" value="Genomic_DNA"/>
</dbReference>
<feature type="chain" id="PRO_5047260211" evidence="1">
    <location>
        <begin position="21"/>
        <end position="52"/>
    </location>
</feature>
<accession>A0ABU8B5L6</accession>